<evidence type="ECO:0000313" key="2">
    <source>
        <dbReference type="EMBL" id="OGL42047.1"/>
    </source>
</evidence>
<dbReference type="InterPro" id="IPR050792">
    <property type="entry name" value="ADP-ribosylglycohydrolase"/>
</dbReference>
<dbReference type="InterPro" id="IPR005502">
    <property type="entry name" value="Ribosyl_crysJ1"/>
</dbReference>
<name>A0A1F7RMG0_9BACT</name>
<dbReference type="PANTHER" id="PTHR16222">
    <property type="entry name" value="ADP-RIBOSYLGLYCOHYDROLASE"/>
    <property type="match status" value="1"/>
</dbReference>
<feature type="binding site" evidence="1">
    <location>
        <position position="59"/>
    </location>
    <ligand>
        <name>Mg(2+)</name>
        <dbReference type="ChEBI" id="CHEBI:18420"/>
        <label>1</label>
    </ligand>
</feature>
<sequence length="331" mass="36914">MDLYERILGTVVGQAVGDASGFPFEGWPANKIQPFLDTILKDFIKHPCGLFQPGQYTDDTQMMREILVSIVEKQNLDPEDIAKKFMNLWLDNQIVGQGQSCRESILRLINNECTWMDSGAEEGRAGNGAAMRAAAVGIFNYKDPENLLWNVILVSRITHKDARACAGAVAVAQTIAYNLRESTFKSDKLVRILYNSVTTICEELALYIKELPKLIKMNDDKAIKIIAHMGITDEMKPEFHSITPFVIPTVIISLWSFLKSPLNYFDCVTRTISVGGDVGTAAAITGAFCGSLNGIYAIPDNLIRKINDRGKFGFNFFESVTKKMIQHVFKK</sequence>
<dbReference type="AlphaFoldDB" id="A0A1F7RMG0"/>
<evidence type="ECO:0000256" key="1">
    <source>
        <dbReference type="PIRSR" id="PIRSR605502-1"/>
    </source>
</evidence>
<dbReference type="Proteomes" id="UP000179266">
    <property type="component" value="Unassembled WGS sequence"/>
</dbReference>
<evidence type="ECO:0000313" key="3">
    <source>
        <dbReference type="Proteomes" id="UP000179266"/>
    </source>
</evidence>
<evidence type="ECO:0008006" key="4">
    <source>
        <dbReference type="Google" id="ProtNLM"/>
    </source>
</evidence>
<reference evidence="2 3" key="1">
    <citation type="journal article" date="2016" name="Nat. Commun.">
        <title>Thousands of microbial genomes shed light on interconnected biogeochemical processes in an aquifer system.</title>
        <authorList>
            <person name="Anantharaman K."/>
            <person name="Brown C.T."/>
            <person name="Hug L.A."/>
            <person name="Sharon I."/>
            <person name="Castelle C.J."/>
            <person name="Probst A.J."/>
            <person name="Thomas B.C."/>
            <person name="Singh A."/>
            <person name="Wilkins M.J."/>
            <person name="Karaoz U."/>
            <person name="Brodie E.L."/>
            <person name="Williams K.H."/>
            <person name="Hubbard S.S."/>
            <person name="Banfield J.F."/>
        </authorList>
    </citation>
    <scope>NUCLEOTIDE SEQUENCE [LARGE SCALE GENOMIC DNA]</scope>
</reference>
<keyword evidence="1" id="KW-0479">Metal-binding</keyword>
<dbReference type="GO" id="GO:0046872">
    <property type="term" value="F:metal ion binding"/>
    <property type="evidence" value="ECO:0007669"/>
    <property type="project" value="UniProtKB-KW"/>
</dbReference>
<dbReference type="PANTHER" id="PTHR16222:SF12">
    <property type="entry name" value="ADP-RIBOSYLGLYCOHYDROLASE-RELATED"/>
    <property type="match status" value="1"/>
</dbReference>
<comment type="cofactor">
    <cofactor evidence="1">
        <name>Mg(2+)</name>
        <dbReference type="ChEBI" id="CHEBI:18420"/>
    </cofactor>
    <text evidence="1">Binds 2 magnesium ions per subunit.</text>
</comment>
<dbReference type="SUPFAM" id="SSF101478">
    <property type="entry name" value="ADP-ribosylglycohydrolase"/>
    <property type="match status" value="1"/>
</dbReference>
<feature type="binding site" evidence="1">
    <location>
        <position position="57"/>
    </location>
    <ligand>
        <name>Mg(2+)</name>
        <dbReference type="ChEBI" id="CHEBI:18420"/>
        <label>1</label>
    </ligand>
</feature>
<feature type="binding site" evidence="1">
    <location>
        <position position="280"/>
    </location>
    <ligand>
        <name>Mg(2+)</name>
        <dbReference type="ChEBI" id="CHEBI:18420"/>
        <label>1</label>
    </ligand>
</feature>
<proteinExistence type="predicted"/>
<dbReference type="EMBL" id="MGDD01000335">
    <property type="protein sequence ID" value="OGL42047.1"/>
    <property type="molecule type" value="Genomic_DNA"/>
</dbReference>
<comment type="caution">
    <text evidence="2">The sequence shown here is derived from an EMBL/GenBank/DDBJ whole genome shotgun (WGS) entry which is preliminary data.</text>
</comment>
<protein>
    <recommendedName>
        <fullName evidence="4">ADP-ribosylglycohydrolase</fullName>
    </recommendedName>
</protein>
<keyword evidence="1" id="KW-0460">Magnesium</keyword>
<feature type="binding site" evidence="1">
    <location>
        <position position="58"/>
    </location>
    <ligand>
        <name>Mg(2+)</name>
        <dbReference type="ChEBI" id="CHEBI:18420"/>
        <label>1</label>
    </ligand>
</feature>
<dbReference type="Gene3D" id="1.10.4080.10">
    <property type="entry name" value="ADP-ribosylation/Crystallin J1"/>
    <property type="match status" value="1"/>
</dbReference>
<gene>
    <name evidence="2" type="ORF">A2161_15655</name>
</gene>
<dbReference type="Pfam" id="PF03747">
    <property type="entry name" value="ADP_ribosyl_GH"/>
    <property type="match status" value="1"/>
</dbReference>
<feature type="binding site" evidence="1">
    <location>
        <position position="277"/>
    </location>
    <ligand>
        <name>Mg(2+)</name>
        <dbReference type="ChEBI" id="CHEBI:18420"/>
        <label>1</label>
    </ligand>
</feature>
<accession>A0A1F7RMG0</accession>
<organism evidence="2 3">
    <name type="scientific">Candidatus Schekmanbacteria bacterium RBG_13_48_7</name>
    <dbReference type="NCBI Taxonomy" id="1817878"/>
    <lineage>
        <taxon>Bacteria</taxon>
        <taxon>Candidatus Schekmaniibacteriota</taxon>
    </lineage>
</organism>
<dbReference type="InterPro" id="IPR036705">
    <property type="entry name" value="Ribosyl_crysJ1_sf"/>
</dbReference>